<name>A0AAD9MKH4_PROWI</name>
<dbReference type="InterPro" id="IPR029044">
    <property type="entry name" value="Nucleotide-diphossugar_trans"/>
</dbReference>
<dbReference type="PANTHER" id="PTHR32125">
    <property type="entry name" value="2-C-METHYL-D-ERYTHRITOL 4-PHOSPHATE CYTIDYLYLTRANSFERASE, CHLOROPLASTIC"/>
    <property type="match status" value="1"/>
</dbReference>
<evidence type="ECO:0000256" key="3">
    <source>
        <dbReference type="ARBA" id="ARBA00022695"/>
    </source>
</evidence>
<reference evidence="5" key="1">
    <citation type="submission" date="2021-01" db="EMBL/GenBank/DDBJ databases">
        <authorList>
            <person name="Eckstrom K.M.E."/>
        </authorList>
    </citation>
    <scope>NUCLEOTIDE SEQUENCE</scope>
    <source>
        <strain evidence="5">UVCC 0001</strain>
    </source>
</reference>
<dbReference type="AlphaFoldDB" id="A0AAD9MKH4"/>
<evidence type="ECO:0000256" key="2">
    <source>
        <dbReference type="ARBA" id="ARBA00022679"/>
    </source>
</evidence>
<dbReference type="SUPFAM" id="SSF53448">
    <property type="entry name" value="Nucleotide-diphospho-sugar transferases"/>
    <property type="match status" value="1"/>
</dbReference>
<dbReference type="Pfam" id="PF05753">
    <property type="entry name" value="TRAP_beta"/>
    <property type="match status" value="1"/>
</dbReference>
<keyword evidence="6" id="KW-1185">Reference proteome</keyword>
<organism evidence="5 6">
    <name type="scientific">Prototheca wickerhamii</name>
    <dbReference type="NCBI Taxonomy" id="3111"/>
    <lineage>
        <taxon>Eukaryota</taxon>
        <taxon>Viridiplantae</taxon>
        <taxon>Chlorophyta</taxon>
        <taxon>core chlorophytes</taxon>
        <taxon>Trebouxiophyceae</taxon>
        <taxon>Chlorellales</taxon>
        <taxon>Chlorellaceae</taxon>
        <taxon>Prototheca</taxon>
    </lineage>
</organism>
<protein>
    <submittedName>
        <fullName evidence="5">Uncharacterized protein</fullName>
    </submittedName>
</protein>
<dbReference type="EMBL" id="JASFZW010000010">
    <property type="protein sequence ID" value="KAK2076368.1"/>
    <property type="molecule type" value="Genomic_DNA"/>
</dbReference>
<keyword evidence="4" id="KW-0812">Transmembrane</keyword>
<comment type="caution">
    <text evidence="5">The sequence shown here is derived from an EMBL/GenBank/DDBJ whole genome shotgun (WGS) entry which is preliminary data.</text>
</comment>
<sequence length="324" mass="35521">MGASIPKQYLPILGKPICTYSFETFLGMPEVAEHGAAVLGVQAKATIKEADGDLMVTRTLERAALWEVQTPQVIEPGLLRAGFELVREKSLDVTDDVSIIEALGKPVKITSGSYKNIKADGDVSDEEEFEDIQERAFLIVRRVVSDARPIEAKTSTVTVEVYNAGTTTALNVLVEEQTWPPEFFTVSGDLTASYEAIPAGATVRLSYQVTPKAVGPYAHQPTRVRYQALEEDESSTQVTISAWLEFKTITIGEQWKLKALDAGSWITGGHVTTVLGWQLLLAGVAAALIAYYGFLSYKSFKVSSANRRRQRALEALQAMEEKTK</sequence>
<keyword evidence="4" id="KW-1133">Transmembrane helix</keyword>
<dbReference type="PANTHER" id="PTHR32125:SF4">
    <property type="entry name" value="2-C-METHYL-D-ERYTHRITOL 4-PHOSPHATE CYTIDYLYLTRANSFERASE, CHLOROPLASTIC"/>
    <property type="match status" value="1"/>
</dbReference>
<dbReference type="InterPro" id="IPR034683">
    <property type="entry name" value="IspD/TarI"/>
</dbReference>
<comment type="similarity">
    <text evidence="1">Belongs to the IspD/TarI cytidylyltransferase family. IspD subfamily.</text>
</comment>
<evidence type="ECO:0000256" key="4">
    <source>
        <dbReference type="SAM" id="Phobius"/>
    </source>
</evidence>
<feature type="transmembrane region" description="Helical" evidence="4">
    <location>
        <begin position="274"/>
        <end position="294"/>
    </location>
</feature>
<gene>
    <name evidence="5" type="ORF">QBZ16_000893</name>
</gene>
<dbReference type="Proteomes" id="UP001255856">
    <property type="component" value="Unassembled WGS sequence"/>
</dbReference>
<keyword evidence="4" id="KW-0472">Membrane</keyword>
<evidence type="ECO:0000313" key="6">
    <source>
        <dbReference type="Proteomes" id="UP001255856"/>
    </source>
</evidence>
<evidence type="ECO:0000256" key="1">
    <source>
        <dbReference type="ARBA" id="ARBA00009789"/>
    </source>
</evidence>
<dbReference type="Pfam" id="PF01128">
    <property type="entry name" value="IspD"/>
    <property type="match status" value="1"/>
</dbReference>
<dbReference type="GO" id="GO:0050518">
    <property type="term" value="F:2-C-methyl-D-erythritol 4-phosphate cytidylyltransferase activity"/>
    <property type="evidence" value="ECO:0007669"/>
    <property type="project" value="TreeGrafter"/>
</dbReference>
<dbReference type="Gene3D" id="3.90.550.10">
    <property type="entry name" value="Spore Coat Polysaccharide Biosynthesis Protein SpsA, Chain A"/>
    <property type="match status" value="1"/>
</dbReference>
<keyword evidence="3" id="KW-0548">Nucleotidyltransferase</keyword>
<keyword evidence="2" id="KW-0808">Transferase</keyword>
<accession>A0AAD9MKH4</accession>
<evidence type="ECO:0000313" key="5">
    <source>
        <dbReference type="EMBL" id="KAK2076368.1"/>
    </source>
</evidence>
<dbReference type="InterPro" id="IPR050088">
    <property type="entry name" value="IspD/TarI_cytidylyltransf_bact"/>
</dbReference>
<proteinExistence type="inferred from homology"/>